<keyword evidence="1" id="KW-1133">Transmembrane helix</keyword>
<keyword evidence="1" id="KW-0812">Transmembrane</keyword>
<comment type="caution">
    <text evidence="2">The sequence shown here is derived from an EMBL/GenBank/DDBJ whole genome shotgun (WGS) entry which is preliminary data.</text>
</comment>
<dbReference type="AlphaFoldDB" id="A0A9W4XE13"/>
<dbReference type="EMBL" id="CAOQHR010000001">
    <property type="protein sequence ID" value="CAI6263978.1"/>
    <property type="molecule type" value="Genomic_DNA"/>
</dbReference>
<accession>A0A9W4XE13</accession>
<sequence>MRDTVNSTFFNFQRESLHIATREDNRVRLKEVANTSCSPGPMSLRLERSPSRVRASGREDENKINQIQTAALIDWETNTKLDSVPSAYHHLPFFDLCLCLMGSEIQLTSFPPPPPPPLPFLPILSLLFLLLLLLPLSFFFRTWKSENGLLTRAYPHVLLLLNLGIRARGGGGGWCKIRLVIFSTGLREYEGEGMESSVLVLSIGEHENNGTWGNTLGI</sequence>
<evidence type="ECO:0000313" key="3">
    <source>
        <dbReference type="Proteomes" id="UP001152607"/>
    </source>
</evidence>
<gene>
    <name evidence="2" type="ORF">PDIGIT_LOCUS1462</name>
</gene>
<evidence type="ECO:0000256" key="1">
    <source>
        <dbReference type="SAM" id="Phobius"/>
    </source>
</evidence>
<keyword evidence="1" id="KW-0472">Membrane</keyword>
<keyword evidence="3" id="KW-1185">Reference proteome</keyword>
<reference evidence="2" key="1">
    <citation type="submission" date="2023-01" db="EMBL/GenBank/DDBJ databases">
        <authorList>
            <person name="Van Ghelder C."/>
            <person name="Rancurel C."/>
        </authorList>
    </citation>
    <scope>NUCLEOTIDE SEQUENCE</scope>
    <source>
        <strain evidence="2">CNCM I-4278</strain>
    </source>
</reference>
<name>A0A9W4XE13_9PLEO</name>
<evidence type="ECO:0000313" key="2">
    <source>
        <dbReference type="EMBL" id="CAI6263978.1"/>
    </source>
</evidence>
<organism evidence="2 3">
    <name type="scientific">Periconia digitata</name>
    <dbReference type="NCBI Taxonomy" id="1303443"/>
    <lineage>
        <taxon>Eukaryota</taxon>
        <taxon>Fungi</taxon>
        <taxon>Dikarya</taxon>
        <taxon>Ascomycota</taxon>
        <taxon>Pezizomycotina</taxon>
        <taxon>Dothideomycetes</taxon>
        <taxon>Pleosporomycetidae</taxon>
        <taxon>Pleosporales</taxon>
        <taxon>Massarineae</taxon>
        <taxon>Periconiaceae</taxon>
        <taxon>Periconia</taxon>
    </lineage>
</organism>
<dbReference type="Proteomes" id="UP001152607">
    <property type="component" value="Unassembled WGS sequence"/>
</dbReference>
<feature type="transmembrane region" description="Helical" evidence="1">
    <location>
        <begin position="120"/>
        <end position="140"/>
    </location>
</feature>
<proteinExistence type="predicted"/>
<protein>
    <submittedName>
        <fullName evidence="2">Uncharacterized protein</fullName>
    </submittedName>
</protein>